<dbReference type="RefSeq" id="WP_077477508.1">
    <property type="nucleotide sequence ID" value="NZ_MLHL01000006.1"/>
</dbReference>
<accession>A0A1V3J684</accession>
<comment type="catalytic activity">
    <reaction evidence="11">
        <text>ATP + H2O = ADP + phosphate + H(+)</text>
        <dbReference type="Rhea" id="RHEA:13065"/>
        <dbReference type="ChEBI" id="CHEBI:15377"/>
        <dbReference type="ChEBI" id="CHEBI:15378"/>
        <dbReference type="ChEBI" id="CHEBI:30616"/>
        <dbReference type="ChEBI" id="CHEBI:43474"/>
        <dbReference type="ChEBI" id="CHEBI:456216"/>
        <dbReference type="EC" id="5.6.2.3"/>
    </reaction>
</comment>
<evidence type="ECO:0000256" key="3">
    <source>
        <dbReference type="ARBA" id="ARBA00022705"/>
    </source>
</evidence>
<dbReference type="InterPro" id="IPR007694">
    <property type="entry name" value="DNA_helicase_DnaB-like_C"/>
</dbReference>
<comment type="similarity">
    <text evidence="1">Belongs to the helicase family. DnaB subfamily.</text>
</comment>
<feature type="domain" description="SF4 helicase" evidence="13">
    <location>
        <begin position="184"/>
        <end position="465"/>
    </location>
</feature>
<feature type="region of interest" description="Disordered" evidence="12">
    <location>
        <begin position="468"/>
        <end position="487"/>
    </location>
</feature>
<dbReference type="SUPFAM" id="SSF52540">
    <property type="entry name" value="P-loop containing nucleoside triphosphate hydrolases"/>
    <property type="match status" value="1"/>
</dbReference>
<dbReference type="InterPro" id="IPR007693">
    <property type="entry name" value="DNA_helicase_DnaB-like_N"/>
</dbReference>
<evidence type="ECO:0000256" key="6">
    <source>
        <dbReference type="ARBA" id="ARBA00022806"/>
    </source>
</evidence>
<keyword evidence="8" id="KW-0238">DNA-binding</keyword>
<dbReference type="PROSITE" id="PS51199">
    <property type="entry name" value="SF4_HELICASE"/>
    <property type="match status" value="1"/>
</dbReference>
<evidence type="ECO:0000256" key="12">
    <source>
        <dbReference type="SAM" id="MobiDB-lite"/>
    </source>
</evidence>
<evidence type="ECO:0000256" key="10">
    <source>
        <dbReference type="ARBA" id="ARBA00044969"/>
    </source>
</evidence>
<proteinExistence type="inferred from homology"/>
<dbReference type="GO" id="GO:0016787">
    <property type="term" value="F:hydrolase activity"/>
    <property type="evidence" value="ECO:0007669"/>
    <property type="project" value="UniProtKB-KW"/>
</dbReference>
<keyword evidence="3" id="KW-0235">DNA replication</keyword>
<gene>
    <name evidence="14" type="ORF">BKK52_00840</name>
</gene>
<evidence type="ECO:0000256" key="5">
    <source>
        <dbReference type="ARBA" id="ARBA00022801"/>
    </source>
</evidence>
<dbReference type="Gene3D" id="3.40.50.300">
    <property type="entry name" value="P-loop containing nucleotide triphosphate hydrolases"/>
    <property type="match status" value="1"/>
</dbReference>
<evidence type="ECO:0000256" key="7">
    <source>
        <dbReference type="ARBA" id="ARBA00022840"/>
    </source>
</evidence>
<dbReference type="SUPFAM" id="SSF48024">
    <property type="entry name" value="N-terminal domain of DnaB helicase"/>
    <property type="match status" value="1"/>
</dbReference>
<dbReference type="GO" id="GO:0003677">
    <property type="term" value="F:DNA binding"/>
    <property type="evidence" value="ECO:0007669"/>
    <property type="project" value="UniProtKB-KW"/>
</dbReference>
<comment type="caution">
    <text evidence="14">The sequence shown here is derived from an EMBL/GenBank/DDBJ whole genome shotgun (WGS) entry which is preliminary data.</text>
</comment>
<dbReference type="AlphaFoldDB" id="A0A1V3J684"/>
<dbReference type="OrthoDB" id="6472549at2"/>
<dbReference type="InterPro" id="IPR016136">
    <property type="entry name" value="DNA_helicase_N/primase_C"/>
</dbReference>
<feature type="compositionally biased region" description="Basic and acidic residues" evidence="12">
    <location>
        <begin position="468"/>
        <end position="479"/>
    </location>
</feature>
<organism evidence="14 15">
    <name type="scientific">Rodentibacter trehalosifermentans</name>
    <dbReference type="NCBI Taxonomy" id="1908263"/>
    <lineage>
        <taxon>Bacteria</taxon>
        <taxon>Pseudomonadati</taxon>
        <taxon>Pseudomonadota</taxon>
        <taxon>Gammaproteobacteria</taxon>
        <taxon>Pasteurellales</taxon>
        <taxon>Pasteurellaceae</taxon>
        <taxon>Rodentibacter</taxon>
    </lineage>
</organism>
<evidence type="ECO:0000313" key="14">
    <source>
        <dbReference type="EMBL" id="OOF50727.1"/>
    </source>
</evidence>
<dbReference type="GO" id="GO:0043139">
    <property type="term" value="F:5'-3' DNA helicase activity"/>
    <property type="evidence" value="ECO:0007669"/>
    <property type="project" value="UniProtKB-EC"/>
</dbReference>
<dbReference type="EMBL" id="MLHL01000006">
    <property type="protein sequence ID" value="OOF50727.1"/>
    <property type="molecule type" value="Genomic_DNA"/>
</dbReference>
<keyword evidence="5" id="KW-0378">Hydrolase</keyword>
<dbReference type="Proteomes" id="UP000189161">
    <property type="component" value="Unassembled WGS sequence"/>
</dbReference>
<keyword evidence="2" id="KW-0639">Primosome</keyword>
<dbReference type="EC" id="5.6.2.3" evidence="10"/>
<evidence type="ECO:0000259" key="13">
    <source>
        <dbReference type="PROSITE" id="PS51199"/>
    </source>
</evidence>
<keyword evidence="6 14" id="KW-0347">Helicase</keyword>
<reference evidence="14 15" key="1">
    <citation type="submission" date="2016-10" db="EMBL/GenBank/DDBJ databases">
        <title>Rodentibacter gen. nov. and new species.</title>
        <authorList>
            <person name="Christensen H."/>
        </authorList>
    </citation>
    <scope>NUCLEOTIDE SEQUENCE [LARGE SCALE GENOMIC DNA]</scope>
    <source>
        <strain evidence="14 15">H1987082031</strain>
    </source>
</reference>
<keyword evidence="4" id="KW-0547">Nucleotide-binding</keyword>
<dbReference type="GO" id="GO:0006269">
    <property type="term" value="P:DNA replication, synthesis of primer"/>
    <property type="evidence" value="ECO:0007669"/>
    <property type="project" value="UniProtKB-KW"/>
</dbReference>
<keyword evidence="15" id="KW-1185">Reference proteome</keyword>
<evidence type="ECO:0000256" key="11">
    <source>
        <dbReference type="ARBA" id="ARBA00048954"/>
    </source>
</evidence>
<dbReference type="GO" id="GO:0005829">
    <property type="term" value="C:cytosol"/>
    <property type="evidence" value="ECO:0007669"/>
    <property type="project" value="TreeGrafter"/>
</dbReference>
<evidence type="ECO:0000256" key="9">
    <source>
        <dbReference type="ARBA" id="ARBA00023235"/>
    </source>
</evidence>
<keyword evidence="7" id="KW-0067">ATP-binding</keyword>
<dbReference type="InterPro" id="IPR027417">
    <property type="entry name" value="P-loop_NTPase"/>
</dbReference>
<evidence type="ECO:0000256" key="2">
    <source>
        <dbReference type="ARBA" id="ARBA00022515"/>
    </source>
</evidence>
<dbReference type="PANTHER" id="PTHR30153:SF2">
    <property type="entry name" value="REPLICATIVE DNA HELICASE"/>
    <property type="match status" value="1"/>
</dbReference>
<protein>
    <recommendedName>
        <fullName evidence="10">DNA 5'-3' helicase</fullName>
        <ecNumber evidence="10">5.6.2.3</ecNumber>
    </recommendedName>
</protein>
<dbReference type="InterPro" id="IPR036185">
    <property type="entry name" value="DNA_heli_DnaB-like_N_sf"/>
</dbReference>
<dbReference type="PANTHER" id="PTHR30153">
    <property type="entry name" value="REPLICATIVE DNA HELICASE DNAB"/>
    <property type="match status" value="1"/>
</dbReference>
<dbReference type="Gene3D" id="1.10.860.10">
    <property type="entry name" value="DNAb Helicase, Chain A"/>
    <property type="match status" value="1"/>
</dbReference>
<evidence type="ECO:0000256" key="8">
    <source>
        <dbReference type="ARBA" id="ARBA00023125"/>
    </source>
</evidence>
<sequence>MTTETLKIIPHDTMAEQMVLGALMLNGVNARTETVLTMLKPESFYTSAHQRIFGEIKSLAQANKPIDLLTVEHALKAKGMSEEVGGFVYLAELSNNTASAGNVKAYAEIVRSEAVKRFTLAKLQDCEALIFEQNGAPVEERLDAISRLMSEIADYSRVGKSVGLRRARDVGLDWFSDYQARLNNPEGVRGLSTGIAELDSLLGSKGLVKQSLVAVGARPKCGKTAFYSLMAENCILNEKKPVLLFSLEMSGKAIFERMISKRANVNSNAFYESQQNHDAFEHKYHMHPETFNHRVTDAVSDLVDGDLLYIDDTPGVSMAHIRNECRRIKRECGSIGLIGVDYLTLMKTEKAERNDLAYGQITKELKQLAREMDCIVLLLTQLNRGLESRADKRPLPSDSRDTGQIEQECDYWFGLYKESVYNESADPNLTEILVRLNRHGGTGKVYVDQKFGAMFECDQLDAERRAQIGRKETKQESRKYAKGNGEF</sequence>
<dbReference type="GO" id="GO:1990077">
    <property type="term" value="C:primosome complex"/>
    <property type="evidence" value="ECO:0007669"/>
    <property type="project" value="UniProtKB-KW"/>
</dbReference>
<dbReference type="Pfam" id="PF00772">
    <property type="entry name" value="DnaB"/>
    <property type="match status" value="1"/>
</dbReference>
<name>A0A1V3J684_9PAST</name>
<evidence type="ECO:0000256" key="4">
    <source>
        <dbReference type="ARBA" id="ARBA00022741"/>
    </source>
</evidence>
<dbReference type="GO" id="GO:0005524">
    <property type="term" value="F:ATP binding"/>
    <property type="evidence" value="ECO:0007669"/>
    <property type="project" value="UniProtKB-KW"/>
</dbReference>
<keyword evidence="9" id="KW-0413">Isomerase</keyword>
<evidence type="ECO:0000256" key="1">
    <source>
        <dbReference type="ARBA" id="ARBA00008428"/>
    </source>
</evidence>
<dbReference type="Pfam" id="PF03796">
    <property type="entry name" value="DnaB_C"/>
    <property type="match status" value="1"/>
</dbReference>
<evidence type="ECO:0000313" key="15">
    <source>
        <dbReference type="Proteomes" id="UP000189161"/>
    </source>
</evidence>